<dbReference type="OMA" id="DEYVSRD"/>
<keyword evidence="1" id="KW-1133">Transmembrane helix</keyword>
<dbReference type="STRING" id="109280.ENSHCOP00000002701"/>
<sequence length="480" mass="54347">MMLGLLLRGGLGLLVLLWSFIPPLVSLRDLAERPKLLLVSFDGFRWDYVNRVPTPNFHILMEEGVTVEQVENVYITKTLPNHYSLVTGLYAETHGIVANDMFDPVLNRSFSMDTDSLYESQWWEQAVPLWVTIQNSGGRSAAAMWPGSDVKIHGMFPTRYLPYNASVGFETRVEHIVKWFSAPEQEAVDFGVLYWEEPDDSGHDFGPESSLMDAVIADVDEKLGFLRNELKKAGLYERVNLVVTSDHGMTQLFADKIIELDQYVSRDLYTWVDKSPVVGILPKEGKLDEVYEKLADANPYMAVHLKDAIPERLHYRHNVRIMPILLEAREGWTIVQNRSTPHMLGNHGYDNTLRSMQPIFLARGPAFRQNYVKPAMRSVDLYPLMCHILAIPPLPNNGSFSNVRDLLHPEPTVSPPSIPTPAGLVRPSYFPVVVGSFLGLMLVVGFLMVFVQQVTLKQLPSLKHASREMSQPLLQEDLHL</sequence>
<dbReference type="PANTHER" id="PTHR10151">
    <property type="entry name" value="ECTONUCLEOTIDE PYROPHOSPHATASE/PHOSPHODIESTERASE"/>
    <property type="match status" value="1"/>
</dbReference>
<dbReference type="GeneTree" id="ENSGT00940000160562"/>
<feature type="transmembrane region" description="Helical" evidence="1">
    <location>
        <begin position="429"/>
        <end position="451"/>
    </location>
</feature>
<evidence type="ECO:0000313" key="3">
    <source>
        <dbReference type="Proteomes" id="UP000264820"/>
    </source>
</evidence>
<keyword evidence="1" id="KW-0812">Transmembrane</keyword>
<evidence type="ECO:0000313" key="2">
    <source>
        <dbReference type="Ensembl" id="ENSHCOP00000002701.1"/>
    </source>
</evidence>
<dbReference type="SUPFAM" id="SSF53649">
    <property type="entry name" value="Alkaline phosphatase-like"/>
    <property type="match status" value="1"/>
</dbReference>
<keyword evidence="3" id="KW-1185">Reference proteome</keyword>
<organism evidence="2 3">
    <name type="scientific">Hippocampus comes</name>
    <name type="common">Tiger tail seahorse</name>
    <dbReference type="NCBI Taxonomy" id="109280"/>
    <lineage>
        <taxon>Eukaryota</taxon>
        <taxon>Metazoa</taxon>
        <taxon>Chordata</taxon>
        <taxon>Craniata</taxon>
        <taxon>Vertebrata</taxon>
        <taxon>Euteleostomi</taxon>
        <taxon>Actinopterygii</taxon>
        <taxon>Neopterygii</taxon>
        <taxon>Teleostei</taxon>
        <taxon>Neoteleostei</taxon>
        <taxon>Acanthomorphata</taxon>
        <taxon>Syngnathiaria</taxon>
        <taxon>Syngnathiformes</taxon>
        <taxon>Syngnathoidei</taxon>
        <taxon>Syngnathidae</taxon>
        <taxon>Hippocampus</taxon>
    </lineage>
</organism>
<evidence type="ECO:0000256" key="1">
    <source>
        <dbReference type="SAM" id="Phobius"/>
    </source>
</evidence>
<reference evidence="2" key="2">
    <citation type="submission" date="2025-09" db="UniProtKB">
        <authorList>
            <consortium name="Ensembl"/>
        </authorList>
    </citation>
    <scope>IDENTIFICATION</scope>
</reference>
<dbReference type="CTD" id="59084"/>
<dbReference type="Proteomes" id="UP000264820">
    <property type="component" value="Unplaced"/>
</dbReference>
<dbReference type="PANTHER" id="PTHR10151:SF125">
    <property type="entry name" value="ECTONUCLEOTIDE PYROPHOSPHATASE_PHOSPHODIESTERASE FAMILY MEMBER 5"/>
    <property type="match status" value="1"/>
</dbReference>
<dbReference type="InterPro" id="IPR002591">
    <property type="entry name" value="Phosphodiest/P_Trfase"/>
</dbReference>
<keyword evidence="1" id="KW-0472">Membrane</keyword>
<dbReference type="Ensembl" id="ENSHCOT00000009980.1">
    <property type="protein sequence ID" value="ENSHCOP00000002701.1"/>
    <property type="gene ID" value="ENSHCOG00000003892.1"/>
</dbReference>
<dbReference type="AlphaFoldDB" id="A0A3Q2XRF2"/>
<dbReference type="CDD" id="cd16018">
    <property type="entry name" value="Enpp"/>
    <property type="match status" value="1"/>
</dbReference>
<dbReference type="Gene3D" id="3.40.720.10">
    <property type="entry name" value="Alkaline Phosphatase, subunit A"/>
    <property type="match status" value="1"/>
</dbReference>
<dbReference type="GeneID" id="109507224"/>
<protein>
    <submittedName>
        <fullName evidence="2">Ectonucleotide pyrophosphatase/phosphodiesterase 5</fullName>
    </submittedName>
</protein>
<reference evidence="2" key="1">
    <citation type="submission" date="2025-08" db="UniProtKB">
        <authorList>
            <consortium name="Ensembl"/>
        </authorList>
    </citation>
    <scope>IDENTIFICATION</scope>
</reference>
<dbReference type="OrthoDB" id="415411at2759"/>
<dbReference type="KEGG" id="hcq:109507224"/>
<dbReference type="Gene3D" id="3.30.1360.180">
    <property type="match status" value="1"/>
</dbReference>
<accession>A0A3Q2XRF2</accession>
<name>A0A3Q2XRF2_HIPCM</name>
<dbReference type="RefSeq" id="XP_019712049.1">
    <property type="nucleotide sequence ID" value="XM_019856490.1"/>
</dbReference>
<dbReference type="Pfam" id="PF01663">
    <property type="entry name" value="Phosphodiest"/>
    <property type="match status" value="1"/>
</dbReference>
<proteinExistence type="predicted"/>
<dbReference type="InterPro" id="IPR017850">
    <property type="entry name" value="Alkaline_phosphatase_core_sf"/>
</dbReference>